<dbReference type="Gene3D" id="1.10.100.10">
    <property type="entry name" value="Insulin-like"/>
    <property type="match status" value="1"/>
</dbReference>
<evidence type="ECO:0000256" key="1">
    <source>
        <dbReference type="ARBA" id="ARBA00022685"/>
    </source>
</evidence>
<dbReference type="SUPFAM" id="SSF56994">
    <property type="entry name" value="Insulin-like"/>
    <property type="match status" value="1"/>
</dbReference>
<reference evidence="4 5" key="1">
    <citation type="submission" date="2024-08" db="EMBL/GenBank/DDBJ databases">
        <authorList>
            <person name="Cucini C."/>
            <person name="Frati F."/>
        </authorList>
    </citation>
    <scope>NUCLEOTIDE SEQUENCE [LARGE SCALE GENOMIC DNA]</scope>
</reference>
<gene>
    <name evidence="4" type="ORF">ODALV1_LOCUS18965</name>
</gene>
<dbReference type="InterPro" id="IPR036438">
    <property type="entry name" value="Insulin-like_sf"/>
</dbReference>
<feature type="signal peptide" evidence="3">
    <location>
        <begin position="1"/>
        <end position="38"/>
    </location>
</feature>
<feature type="chain" id="PRO_5045474227" description="Insulin-like peptide 7" evidence="3">
    <location>
        <begin position="39"/>
        <end position="169"/>
    </location>
</feature>
<evidence type="ECO:0000313" key="5">
    <source>
        <dbReference type="Proteomes" id="UP001642540"/>
    </source>
</evidence>
<name>A0ABP1R5N6_9HEXA</name>
<keyword evidence="2 3" id="KW-0732">Signal</keyword>
<keyword evidence="5" id="KW-1185">Reference proteome</keyword>
<sequence length="169" mass="20002">MLMGRITCYSFFPPTAAIYKVVAFLALLSLLPSPPSTATANLVKEAELQKMFKLRNENQWKSLWHQEKHVRCRDQLLTHMDWACQKDIYRLEKRFRHHPNQDTEDDPTGIFISKPLADTLIKPWSGYARRKREDKSITDECCSVAGCTWEEYAEYCPAHRRQQSRRRRR</sequence>
<evidence type="ECO:0008006" key="6">
    <source>
        <dbReference type="Google" id="ProtNLM"/>
    </source>
</evidence>
<comment type="caution">
    <text evidence="4">The sequence shown here is derived from an EMBL/GenBank/DDBJ whole genome shotgun (WGS) entry which is preliminary data.</text>
</comment>
<protein>
    <recommendedName>
        <fullName evidence="6">Insulin-like peptide 7</fullName>
    </recommendedName>
</protein>
<organism evidence="4 5">
    <name type="scientific">Orchesella dallaii</name>
    <dbReference type="NCBI Taxonomy" id="48710"/>
    <lineage>
        <taxon>Eukaryota</taxon>
        <taxon>Metazoa</taxon>
        <taxon>Ecdysozoa</taxon>
        <taxon>Arthropoda</taxon>
        <taxon>Hexapoda</taxon>
        <taxon>Collembola</taxon>
        <taxon>Entomobryomorpha</taxon>
        <taxon>Entomobryoidea</taxon>
        <taxon>Orchesellidae</taxon>
        <taxon>Orchesellinae</taxon>
        <taxon>Orchesella</taxon>
    </lineage>
</organism>
<proteinExistence type="predicted"/>
<evidence type="ECO:0000313" key="4">
    <source>
        <dbReference type="EMBL" id="CAL8120380.1"/>
    </source>
</evidence>
<evidence type="ECO:0000256" key="3">
    <source>
        <dbReference type="SAM" id="SignalP"/>
    </source>
</evidence>
<keyword evidence="1" id="KW-0165">Cleavage on pair of basic residues</keyword>
<dbReference type="Proteomes" id="UP001642540">
    <property type="component" value="Unassembled WGS sequence"/>
</dbReference>
<dbReference type="EMBL" id="CAXLJM020000062">
    <property type="protein sequence ID" value="CAL8120380.1"/>
    <property type="molecule type" value="Genomic_DNA"/>
</dbReference>
<evidence type="ECO:0000256" key="2">
    <source>
        <dbReference type="ARBA" id="ARBA00022729"/>
    </source>
</evidence>
<accession>A0ABP1R5N6</accession>